<keyword evidence="4" id="KW-1185">Reference proteome</keyword>
<dbReference type="Gene3D" id="3.30.900.10">
    <property type="entry name" value="HORMA domain"/>
    <property type="match status" value="1"/>
</dbReference>
<dbReference type="EMBL" id="QEAQ01000153">
    <property type="protein sequence ID" value="TPX54487.1"/>
    <property type="molecule type" value="Genomic_DNA"/>
</dbReference>
<protein>
    <recommendedName>
        <fullName evidence="2">Atos-like conserved domain-containing protein</fullName>
    </recommendedName>
</protein>
<evidence type="ECO:0000256" key="1">
    <source>
        <dbReference type="SAM" id="MobiDB-lite"/>
    </source>
</evidence>
<dbReference type="InterPro" id="IPR033473">
    <property type="entry name" value="Atos-like_C"/>
</dbReference>
<organism evidence="3 4">
    <name type="scientific">Powellomyces hirtus</name>
    <dbReference type="NCBI Taxonomy" id="109895"/>
    <lineage>
        <taxon>Eukaryota</taxon>
        <taxon>Fungi</taxon>
        <taxon>Fungi incertae sedis</taxon>
        <taxon>Chytridiomycota</taxon>
        <taxon>Chytridiomycota incertae sedis</taxon>
        <taxon>Chytridiomycetes</taxon>
        <taxon>Spizellomycetales</taxon>
        <taxon>Powellomycetaceae</taxon>
        <taxon>Powellomyces</taxon>
    </lineage>
</organism>
<feature type="compositionally biased region" description="Low complexity" evidence="1">
    <location>
        <begin position="22"/>
        <end position="37"/>
    </location>
</feature>
<feature type="compositionally biased region" description="Low complexity" evidence="1">
    <location>
        <begin position="872"/>
        <end position="890"/>
    </location>
</feature>
<dbReference type="InterPro" id="IPR025261">
    <property type="entry name" value="Atos-like_cons_dom"/>
</dbReference>
<gene>
    <name evidence="3" type="ORF">PhCBS80983_g05909</name>
</gene>
<dbReference type="Pfam" id="PF13915">
    <property type="entry name" value="DUF4210"/>
    <property type="match status" value="1"/>
</dbReference>
<feature type="compositionally biased region" description="Low complexity" evidence="1">
    <location>
        <begin position="847"/>
        <end position="861"/>
    </location>
</feature>
<feature type="region of interest" description="Disordered" evidence="1">
    <location>
        <begin position="423"/>
        <end position="503"/>
    </location>
</feature>
<dbReference type="PANTHER" id="PTHR13199">
    <property type="entry name" value="GH03947P"/>
    <property type="match status" value="1"/>
</dbReference>
<feature type="compositionally biased region" description="Pro residues" evidence="1">
    <location>
        <begin position="366"/>
        <end position="383"/>
    </location>
</feature>
<evidence type="ECO:0000259" key="2">
    <source>
        <dbReference type="SMART" id="SM01177"/>
    </source>
</evidence>
<feature type="compositionally biased region" description="Basic residues" evidence="1">
    <location>
        <begin position="559"/>
        <end position="570"/>
    </location>
</feature>
<name>A0A507DTF3_9FUNG</name>
<feature type="region of interest" description="Disordered" evidence="1">
    <location>
        <begin position="939"/>
        <end position="980"/>
    </location>
</feature>
<dbReference type="Proteomes" id="UP000318582">
    <property type="component" value="Unassembled WGS sequence"/>
</dbReference>
<feature type="region of interest" description="Disordered" evidence="1">
    <location>
        <begin position="840"/>
        <end position="892"/>
    </location>
</feature>
<feature type="compositionally biased region" description="Low complexity" evidence="1">
    <location>
        <begin position="304"/>
        <end position="319"/>
    </location>
</feature>
<feature type="domain" description="Atos-like conserved" evidence="2">
    <location>
        <begin position="688"/>
        <end position="754"/>
    </location>
</feature>
<dbReference type="SMART" id="SM01177">
    <property type="entry name" value="DUF4210"/>
    <property type="match status" value="1"/>
</dbReference>
<dbReference type="PANTHER" id="PTHR13199:SF11">
    <property type="entry name" value="PROTEIN ATOSSA"/>
    <property type="match status" value="1"/>
</dbReference>
<feature type="compositionally biased region" description="Polar residues" evidence="1">
    <location>
        <begin position="391"/>
        <end position="401"/>
    </location>
</feature>
<feature type="compositionally biased region" description="Pro residues" evidence="1">
    <location>
        <begin position="862"/>
        <end position="871"/>
    </location>
</feature>
<dbReference type="Pfam" id="PF13889">
    <property type="entry name" value="Chromosome_seg"/>
    <property type="match status" value="1"/>
</dbReference>
<feature type="compositionally biased region" description="Low complexity" evidence="1">
    <location>
        <begin position="521"/>
        <end position="533"/>
    </location>
</feature>
<feature type="compositionally biased region" description="Low complexity" evidence="1">
    <location>
        <begin position="956"/>
        <end position="974"/>
    </location>
</feature>
<feature type="compositionally biased region" description="Low complexity" evidence="1">
    <location>
        <begin position="239"/>
        <end position="256"/>
    </location>
</feature>
<feature type="compositionally biased region" description="Basic residues" evidence="1">
    <location>
        <begin position="583"/>
        <end position="625"/>
    </location>
</feature>
<accession>A0A507DTF3</accession>
<feature type="region of interest" description="Disordered" evidence="1">
    <location>
        <begin position="516"/>
        <end position="632"/>
    </location>
</feature>
<proteinExistence type="predicted"/>
<dbReference type="AlphaFoldDB" id="A0A507DTF3"/>
<feature type="region of interest" description="Disordered" evidence="1">
    <location>
        <begin position="304"/>
        <end position="410"/>
    </location>
</feature>
<feature type="region of interest" description="Disordered" evidence="1">
    <location>
        <begin position="191"/>
        <end position="256"/>
    </location>
</feature>
<evidence type="ECO:0000313" key="4">
    <source>
        <dbReference type="Proteomes" id="UP000318582"/>
    </source>
</evidence>
<dbReference type="InterPro" id="IPR051506">
    <property type="entry name" value="ATOS_Transcription_Regulators"/>
</dbReference>
<sequence length="980" mass="106244">MPMQVYQETPTPDPDPDPHESPTFPFRQPQQPQNQPTITMPVPFQQTMEFITKIGQVILRARVGPLQPATTAYMDVLALMEHPEFWRTSMPLNVDIYLAENRTLLERWVISYQPPHSSIGVAAAAAASRYAPVPPAADMAEKRKADLTDLILLVQALYSYIRLMPLHGILADASLEKNDLDYCVSTADGCPLSPPVDGDEEDTASDASERDSMELDVGAGGDGGGTGPITSPESMDYLSSSTSSNSSVASSPTAASPSPIAFDLSAKLKVYKFRSASTANSGKLHLSVVYDSSVAGMVPVSVSRVKSSKSPIKSPVKRSAPPIGGGSNQYHHTYHPHRHHHHAAASTLSAPPEPTATLHVRSATAYPPPPVDSSGKPPRPTSAPAPSTTTHQQQRRASASLGSPFPSPTMQKRVMGFAHWKLAGNANGRSPSASAGPPKSQRDPMASHVPPPGSLFSALAAVGQHVDSTDNEASTQFREDAESNSDVAATDQHDEGRPIGIPFAEPMRYRPVNMPGQERVTSLPPSSATSLASRKPDLRITIPPLDDDFVFDSPSPSHHSSHTRSSHRYRYHDEDEDANGNKYQHHQHGRRKHHHHHERHHNPDRHRHTPHHHLHSHHHHHHHHHTGDAMATSPTTTIRSINIPLPKQPTSTTSSSTMYLAPPNPLSIATSNANPNVTTSSDSLFGALVGSYEESILSGRMSALPSKPIRFIAEIGVMAHGKCPPGLRCPPHVSAPFDAFFYEVGEEETVTPYVGSVNVAAAAAAAAGAATTASGEARQVNKKSKNGDENEEVAKTRFLGYRIPPKGQLQIVIKNPSRTVIKLFLLPYDFHDMPPHTKTILRQKSYSTPTTTTLPHSTATTTPPPPPPQPALPSRSPSTHSLLPTSSTPPQRHLRYAIHVPVYRTRKSVYLGPQLRVVFAHRRMESDEKCEVVCERVQNPPDTHKARGDASQPTLNPATRTTTATNTTATTTPPNRSPGR</sequence>
<feature type="compositionally biased region" description="Basic residues" evidence="1">
    <location>
        <begin position="332"/>
        <end position="343"/>
    </location>
</feature>
<evidence type="ECO:0000313" key="3">
    <source>
        <dbReference type="EMBL" id="TPX54487.1"/>
    </source>
</evidence>
<comment type="caution">
    <text evidence="3">The sequence shown here is derived from an EMBL/GenBank/DDBJ whole genome shotgun (WGS) entry which is preliminary data.</text>
</comment>
<reference evidence="3 4" key="1">
    <citation type="journal article" date="2019" name="Sci. Rep.">
        <title>Comparative genomics of chytrid fungi reveal insights into the obligate biotrophic and pathogenic lifestyle of Synchytrium endobioticum.</title>
        <authorList>
            <person name="van de Vossenberg B.T.L.H."/>
            <person name="Warris S."/>
            <person name="Nguyen H.D.T."/>
            <person name="van Gent-Pelzer M.P.E."/>
            <person name="Joly D.L."/>
            <person name="van de Geest H.C."/>
            <person name="Bonants P.J.M."/>
            <person name="Smith D.S."/>
            <person name="Levesque C.A."/>
            <person name="van der Lee T.A.J."/>
        </authorList>
    </citation>
    <scope>NUCLEOTIDE SEQUENCE [LARGE SCALE GENOMIC DNA]</scope>
    <source>
        <strain evidence="3 4">CBS 809.83</strain>
    </source>
</reference>
<feature type="compositionally biased region" description="Gly residues" evidence="1">
    <location>
        <begin position="218"/>
        <end position="227"/>
    </location>
</feature>
<dbReference type="InterPro" id="IPR036570">
    <property type="entry name" value="HORMA_dom_sf"/>
</dbReference>
<feature type="region of interest" description="Disordered" evidence="1">
    <location>
        <begin position="1"/>
        <end position="39"/>
    </location>
</feature>